<evidence type="ECO:0000256" key="3">
    <source>
        <dbReference type="ARBA" id="ARBA00022840"/>
    </source>
</evidence>
<dbReference type="GO" id="GO:0036064">
    <property type="term" value="C:ciliary basal body"/>
    <property type="evidence" value="ECO:0007669"/>
    <property type="project" value="TreeGrafter"/>
</dbReference>
<feature type="transmembrane region" description="Helical" evidence="6">
    <location>
        <begin position="22"/>
        <end position="50"/>
    </location>
</feature>
<evidence type="ECO:0000256" key="6">
    <source>
        <dbReference type="SAM" id="Phobius"/>
    </source>
</evidence>
<dbReference type="GO" id="GO:0070740">
    <property type="term" value="F:tubulin-glutamic acid ligase activity"/>
    <property type="evidence" value="ECO:0007669"/>
    <property type="project" value="TreeGrafter"/>
</dbReference>
<proteinExistence type="predicted"/>
<name>K2MWR0_TRYCR</name>
<dbReference type="OrthoDB" id="202825at2759"/>
<evidence type="ECO:0000256" key="5">
    <source>
        <dbReference type="ARBA" id="ARBA00049274"/>
    </source>
</evidence>
<gene>
    <name evidence="7" type="ORF">MOQ_006020</name>
</gene>
<dbReference type="PANTHER" id="PTHR12241">
    <property type="entry name" value="TUBULIN POLYGLUTAMYLASE"/>
    <property type="match status" value="1"/>
</dbReference>
<dbReference type="PROSITE" id="PS51221">
    <property type="entry name" value="TTL"/>
    <property type="match status" value="1"/>
</dbReference>
<keyword evidence="1 7" id="KW-0436">Ligase</keyword>
<reference evidence="7 8" key="1">
    <citation type="journal article" date="2012" name="BMC Genomics">
        <title>Comparative genomic analysis of human infective Trypanosoma cruzi lineages with the bat-restricted subspecies T. cruzi marinkellei.</title>
        <authorList>
            <person name="Franzen O."/>
            <person name="Talavera-Lopez C."/>
            <person name="Ochaya S."/>
            <person name="Butler C.E."/>
            <person name="Messenger L.A."/>
            <person name="Lewis M.D."/>
            <person name="Llewellyn M.S."/>
            <person name="Marinkelle C.J."/>
            <person name="Tyler K.M."/>
            <person name="Miles M.A."/>
            <person name="Andersson B."/>
        </authorList>
    </citation>
    <scope>NUCLEOTIDE SEQUENCE [LARGE SCALE GENOMIC DNA]</scope>
    <source>
        <strain evidence="7 8">B7</strain>
    </source>
</reference>
<accession>K2MWR0</accession>
<keyword evidence="6" id="KW-0472">Membrane</keyword>
<dbReference type="InterPro" id="IPR004344">
    <property type="entry name" value="TTL/TTLL_fam"/>
</dbReference>
<dbReference type="Gene3D" id="3.30.470.20">
    <property type="entry name" value="ATP-grasp fold, B domain"/>
    <property type="match status" value="1"/>
</dbReference>
<organism evidence="7 8">
    <name type="scientific">Trypanosoma cruzi marinkellei</name>
    <dbReference type="NCBI Taxonomy" id="85056"/>
    <lineage>
        <taxon>Eukaryota</taxon>
        <taxon>Discoba</taxon>
        <taxon>Euglenozoa</taxon>
        <taxon>Kinetoplastea</taxon>
        <taxon>Metakinetoplastina</taxon>
        <taxon>Trypanosomatida</taxon>
        <taxon>Trypanosomatidae</taxon>
        <taxon>Trypanosoma</taxon>
        <taxon>Schizotrypanum</taxon>
    </lineage>
</organism>
<comment type="catalytic activity">
    <reaction evidence="5">
        <text>L-glutamyl-[protein] + L-glutamate + ATP = gamma-L-glutamyl-L-glutamyl-[protein] + ADP + phosphate + H(+)</text>
        <dbReference type="Rhea" id="RHEA:60144"/>
        <dbReference type="Rhea" id="RHEA-COMP:10208"/>
        <dbReference type="Rhea" id="RHEA-COMP:15517"/>
        <dbReference type="ChEBI" id="CHEBI:15378"/>
        <dbReference type="ChEBI" id="CHEBI:29973"/>
        <dbReference type="ChEBI" id="CHEBI:29985"/>
        <dbReference type="ChEBI" id="CHEBI:30616"/>
        <dbReference type="ChEBI" id="CHEBI:43474"/>
        <dbReference type="ChEBI" id="CHEBI:143622"/>
        <dbReference type="ChEBI" id="CHEBI:456216"/>
    </reaction>
    <physiologicalReaction direction="left-to-right" evidence="5">
        <dbReference type="Rhea" id="RHEA:60145"/>
    </physiologicalReaction>
</comment>
<evidence type="ECO:0000313" key="8">
    <source>
        <dbReference type="Proteomes" id="UP000007350"/>
    </source>
</evidence>
<keyword evidence="2" id="KW-0547">Nucleotide-binding</keyword>
<comment type="caution">
    <text evidence="7">The sequence shown here is derived from an EMBL/GenBank/DDBJ whole genome shotgun (WGS) entry which is preliminary data.</text>
</comment>
<evidence type="ECO:0000313" key="7">
    <source>
        <dbReference type="EMBL" id="EKF30174.1"/>
    </source>
</evidence>
<evidence type="ECO:0000256" key="2">
    <source>
        <dbReference type="ARBA" id="ARBA00022741"/>
    </source>
</evidence>
<dbReference type="GO" id="GO:0015631">
    <property type="term" value="F:tubulin binding"/>
    <property type="evidence" value="ECO:0007669"/>
    <property type="project" value="TreeGrafter"/>
</dbReference>
<keyword evidence="3" id="KW-0067">ATP-binding</keyword>
<evidence type="ECO:0000256" key="4">
    <source>
        <dbReference type="ARBA" id="ARBA00041448"/>
    </source>
</evidence>
<dbReference type="AlphaFoldDB" id="K2MWR0"/>
<dbReference type="EMBL" id="AHKC01012385">
    <property type="protein sequence ID" value="EKF30174.1"/>
    <property type="molecule type" value="Genomic_DNA"/>
</dbReference>
<dbReference type="GO" id="GO:0005524">
    <property type="term" value="F:ATP binding"/>
    <property type="evidence" value="ECO:0007669"/>
    <property type="project" value="UniProtKB-KW"/>
</dbReference>
<dbReference type="SUPFAM" id="SSF56059">
    <property type="entry name" value="Glutathione synthetase ATP-binding domain-like"/>
    <property type="match status" value="1"/>
</dbReference>
<dbReference type="GO" id="GO:0000226">
    <property type="term" value="P:microtubule cytoskeleton organization"/>
    <property type="evidence" value="ECO:0007669"/>
    <property type="project" value="TreeGrafter"/>
</dbReference>
<sequence>METSFAKTPVFMFVCVITAIKCVFLLLLFFCGFVGFPLGVCLFVCLFVFYDAVENKCTVMNWAYDGTWSAGSPPHGEACMENGDDDIQKTVRQRLTEAQRQRNELIARGVVHFVAPSVRHYDEGNGSVWRTTTKVHTVVRSAAADVCVTLSMSPFRGRKPTIVFLPLDRPWDGDPHSNDNSAYVEPLPLAWLSPPRMGEQKKVQREKAYAALHFTMSDNAVRFSSVMCTLERAGFAEERSLLSTSWSLKWCKRPVRSDFLRLKPFQRINHFPGTWRIGKKDELHKHLVAAREIWCEKNHENLMLVGHVHGNSFGDFFPEAWVLPDEAAAFKHVLGSEEERGHLFIVKPTTSACGKGIYLLKASKHLHLESVLHQPDACGASETRPRRLLVQRYISDPLLIEGYKFDLRLYVVVTSYYPLRAYLYEEGLVRFATLPYPAEEALEEDHTSNESLTAHLTNFTINKKSEDFVPPDNLGDNGGVTSASKWTLAVLQKEFCNSGLDWNGTMASIHDLIVKTLLAVEPHVVSEQEAISDTVGDCCFEVYGVDVLLRRPSTSENPTPMPVLMEVNIMPSLSTHYSLLDQCVKGNFVADTLTLVGITAAVGSKKSGKDVVPVCEMPEGDRLTFSYGHPFLDALTDALELASCLTSEEEFVRRMHFQRLCPTPESYSRYRSLFTQVKHGALQRSLNEVLSLWEQAKLDDPPVYR</sequence>
<keyword evidence="6" id="KW-1133">Transmembrane helix</keyword>
<dbReference type="PANTHER" id="PTHR12241:SF145">
    <property type="entry name" value="TUBULIN POLYGLUTAMYLASE TTLL5"/>
    <property type="match status" value="1"/>
</dbReference>
<keyword evidence="6" id="KW-0812">Transmembrane</keyword>
<dbReference type="Proteomes" id="UP000007350">
    <property type="component" value="Unassembled WGS sequence"/>
</dbReference>
<evidence type="ECO:0000256" key="1">
    <source>
        <dbReference type="ARBA" id="ARBA00022598"/>
    </source>
</evidence>
<keyword evidence="8" id="KW-1185">Reference proteome</keyword>
<dbReference type="Pfam" id="PF03133">
    <property type="entry name" value="TTL"/>
    <property type="match status" value="1"/>
</dbReference>
<protein>
    <recommendedName>
        <fullName evidence="4">Tubulin--tyrosine ligase-like protein 5</fullName>
    </recommendedName>
</protein>